<feature type="transmembrane region" description="Helical" evidence="2">
    <location>
        <begin position="385"/>
        <end position="409"/>
    </location>
</feature>
<feature type="transmembrane region" description="Helical" evidence="2">
    <location>
        <begin position="188"/>
        <end position="205"/>
    </location>
</feature>
<feature type="transmembrane region" description="Helical" evidence="2">
    <location>
        <begin position="321"/>
        <end position="339"/>
    </location>
</feature>
<dbReference type="OrthoDB" id="8641791at2"/>
<feature type="transmembrane region" description="Helical" evidence="2">
    <location>
        <begin position="6"/>
        <end position="24"/>
    </location>
</feature>
<dbReference type="AlphaFoldDB" id="A0A2V4AQA2"/>
<evidence type="ECO:0000313" key="4">
    <source>
        <dbReference type="Proteomes" id="UP000249915"/>
    </source>
</evidence>
<feature type="transmembrane region" description="Helical" evidence="2">
    <location>
        <begin position="351"/>
        <end position="373"/>
    </location>
</feature>
<feature type="compositionally biased region" description="Basic and acidic residues" evidence="1">
    <location>
        <begin position="297"/>
        <end position="306"/>
    </location>
</feature>
<organism evidence="3 4">
    <name type="scientific">Prauserella muralis</name>
    <dbReference type="NCBI Taxonomy" id="588067"/>
    <lineage>
        <taxon>Bacteria</taxon>
        <taxon>Bacillati</taxon>
        <taxon>Actinomycetota</taxon>
        <taxon>Actinomycetes</taxon>
        <taxon>Pseudonocardiales</taxon>
        <taxon>Pseudonocardiaceae</taxon>
        <taxon>Prauserella</taxon>
    </lineage>
</organism>
<feature type="transmembrane region" description="Helical" evidence="2">
    <location>
        <begin position="498"/>
        <end position="517"/>
    </location>
</feature>
<feature type="transmembrane region" description="Helical" evidence="2">
    <location>
        <begin position="102"/>
        <end position="120"/>
    </location>
</feature>
<reference evidence="3 4" key="1">
    <citation type="submission" date="2016-07" db="EMBL/GenBank/DDBJ databases">
        <title>Draft genome sequence of Prauserella muralis DSM 45305, isolated from a mould-covered wall in an indoor environment.</title>
        <authorList>
            <person name="Ruckert C."/>
            <person name="Albersmeier A."/>
            <person name="Jiang C.-L."/>
            <person name="Jiang Y."/>
            <person name="Kalinowski J."/>
            <person name="Schneider O."/>
            <person name="Winkler A."/>
            <person name="Zotchev S.B."/>
        </authorList>
    </citation>
    <scope>NUCLEOTIDE SEQUENCE [LARGE SCALE GENOMIC DNA]</scope>
    <source>
        <strain evidence="3 4">DSM 45305</strain>
    </source>
</reference>
<dbReference type="Proteomes" id="UP000249915">
    <property type="component" value="Unassembled WGS sequence"/>
</dbReference>
<accession>A0A2V4AQA2</accession>
<keyword evidence="2" id="KW-1133">Transmembrane helix</keyword>
<dbReference type="EMBL" id="MASW01000005">
    <property type="protein sequence ID" value="PXY22803.1"/>
    <property type="molecule type" value="Genomic_DNA"/>
</dbReference>
<feature type="compositionally biased region" description="Gly residues" evidence="1">
    <location>
        <begin position="278"/>
        <end position="289"/>
    </location>
</feature>
<feature type="region of interest" description="Disordered" evidence="1">
    <location>
        <begin position="244"/>
        <end position="313"/>
    </location>
</feature>
<feature type="transmembrane region" description="Helical" evidence="2">
    <location>
        <begin position="60"/>
        <end position="81"/>
    </location>
</feature>
<proteinExistence type="predicted"/>
<feature type="transmembrane region" description="Helical" evidence="2">
    <location>
        <begin position="529"/>
        <end position="548"/>
    </location>
</feature>
<protein>
    <submittedName>
        <fullName evidence="3">Uncharacterized protein</fullName>
    </submittedName>
</protein>
<keyword evidence="2" id="KW-0812">Transmembrane</keyword>
<evidence type="ECO:0000256" key="2">
    <source>
        <dbReference type="SAM" id="Phobius"/>
    </source>
</evidence>
<gene>
    <name evidence="3" type="ORF">BAY60_23755</name>
</gene>
<feature type="transmembrane region" description="Helical" evidence="2">
    <location>
        <begin position="31"/>
        <end position="54"/>
    </location>
</feature>
<name>A0A2V4AQA2_9PSEU</name>
<sequence length="549" mass="55256">MQLTAAHWVYLLGVVVILATMIARKNIVVPAVVATFLTALVFSGSLITGITSVFNASLVAATNLFNIFLIIALVTAMLHSLQALGADRKMVAPFRRVMRNGHLAFWGLAIVTYFMSLFFWPTPAVPLIGAVLVPVAIRAGLRPMAVGVVVACAGQGMALSSDYVIRVAPGLSAQAGGLDANAVADTSMVLSLVVGGVALLAAYALEVRKIRTPSPRLLAEWEGGAATASASGAAVQATAADTAATAGTSDAAEAPASAGTGRRWGRVRAGRARAAASTGGGTARPGGGTATLVPGEPEGHDPKGQEDADAPSTAHPRAATVFALLVPLAYLSLIAYMVVAKVSDPVPDLEAGQAAGLVGGVAAIIVFLAALVGDRAGFLESSATHVVNGLVFAFKAMGVVLPIAGFFFIGNGEFAAEILGTDDAGDGLLFDLVAVAQQHIPDSPFVAAFGILLVGLVAGLDGSGFSGLPLTGALAGSLGTSSSIDPATLAAVGQMGNIWSGGGTLVAWSSLIAVAGFARVPVLDLARRCFLPVICGLVAATLVAVVFFG</sequence>
<keyword evidence="2" id="KW-0472">Membrane</keyword>
<keyword evidence="4" id="KW-1185">Reference proteome</keyword>
<evidence type="ECO:0000313" key="3">
    <source>
        <dbReference type="EMBL" id="PXY22803.1"/>
    </source>
</evidence>
<feature type="compositionally biased region" description="Low complexity" evidence="1">
    <location>
        <begin position="244"/>
        <end position="261"/>
    </location>
</feature>
<evidence type="ECO:0000256" key="1">
    <source>
        <dbReference type="SAM" id="MobiDB-lite"/>
    </source>
</evidence>
<comment type="caution">
    <text evidence="3">The sequence shown here is derived from an EMBL/GenBank/DDBJ whole genome shotgun (WGS) entry which is preliminary data.</text>
</comment>